<gene>
    <name evidence="2" type="ORF">VRS74_02960</name>
</gene>
<evidence type="ECO:0008006" key="4">
    <source>
        <dbReference type="Google" id="ProtNLM"/>
    </source>
</evidence>
<sequence length="277" mass="29478">MLKIKILALSLAMLPLAVSAQVPAPPESREAQLTYADLVDLADTSELVLRAEIRRQIALEPERATGVAPGFARLFIEADTLALIAGTSGVGAQLRYLVDVPLDARGKVPKLRKQQVLLFARTVQGRPGELQLVSESAQLAYSPELEARLRPVLSALAATDSPPVVTGISDALSVPGNLAGESETQIFLKTEAGAPVSITVLRRPGRQPAWGVSWGEIIDQSARPPAPETIAWYRLACALPPRLPDEANLSNDGSARAQAARDYALVMGELGPCARTL</sequence>
<evidence type="ECO:0000256" key="1">
    <source>
        <dbReference type="SAM" id="SignalP"/>
    </source>
</evidence>
<proteinExistence type="predicted"/>
<evidence type="ECO:0000313" key="2">
    <source>
        <dbReference type="EMBL" id="MEE1876645.1"/>
    </source>
</evidence>
<reference evidence="2 3" key="1">
    <citation type="submission" date="2024-01" db="EMBL/GenBank/DDBJ databases">
        <title>The genome sequence of Erythrobacteraceae sp. strain 1XM1-14.</title>
        <authorList>
            <person name="Liu Y."/>
        </authorList>
    </citation>
    <scope>NUCLEOTIDE SEQUENCE [LARGE SCALE GENOMIC DNA]</scope>
    <source>
        <strain evidence="2 3">1XM1-14</strain>
    </source>
</reference>
<keyword evidence="1" id="KW-0732">Signal</keyword>
<name>A0ABU7GCN9_9SPHN</name>
<dbReference type="Proteomes" id="UP001343492">
    <property type="component" value="Unassembled WGS sequence"/>
</dbReference>
<feature type="signal peptide" evidence="1">
    <location>
        <begin position="1"/>
        <end position="20"/>
    </location>
</feature>
<evidence type="ECO:0000313" key="3">
    <source>
        <dbReference type="Proteomes" id="UP001343492"/>
    </source>
</evidence>
<organism evidence="2 3">
    <name type="scientific">Altererythrobacter litoralis</name>
    <dbReference type="NCBI Taxonomy" id="3113904"/>
    <lineage>
        <taxon>Bacteria</taxon>
        <taxon>Pseudomonadati</taxon>
        <taxon>Pseudomonadota</taxon>
        <taxon>Alphaproteobacteria</taxon>
        <taxon>Sphingomonadales</taxon>
        <taxon>Erythrobacteraceae</taxon>
        <taxon>Altererythrobacter</taxon>
    </lineage>
</organism>
<comment type="caution">
    <text evidence="2">The sequence shown here is derived from an EMBL/GenBank/DDBJ whole genome shotgun (WGS) entry which is preliminary data.</text>
</comment>
<dbReference type="EMBL" id="JAZDQV010000002">
    <property type="protein sequence ID" value="MEE1876645.1"/>
    <property type="molecule type" value="Genomic_DNA"/>
</dbReference>
<accession>A0ABU7GCN9</accession>
<dbReference type="RefSeq" id="WP_354143751.1">
    <property type="nucleotide sequence ID" value="NZ_JAZDQV010000002.1"/>
</dbReference>
<feature type="chain" id="PRO_5046434133" description="DUF2066 domain-containing protein" evidence="1">
    <location>
        <begin position="21"/>
        <end position="277"/>
    </location>
</feature>
<protein>
    <recommendedName>
        <fullName evidence="4">DUF2066 domain-containing protein</fullName>
    </recommendedName>
</protein>
<keyword evidence="3" id="KW-1185">Reference proteome</keyword>